<dbReference type="PANTHER" id="PTHR17630:SF97">
    <property type="entry name" value="ENDO-1,31,4-BETA-D-GLUCANASE-LIKE"/>
    <property type="match status" value="1"/>
</dbReference>
<dbReference type="InterPro" id="IPR029058">
    <property type="entry name" value="AB_hydrolase_fold"/>
</dbReference>
<proteinExistence type="predicted"/>
<evidence type="ECO:0000313" key="4">
    <source>
        <dbReference type="EMBL" id="MBA4615899.1"/>
    </source>
</evidence>
<dbReference type="AlphaFoldDB" id="A0A7C8YDR9"/>
<dbReference type="Pfam" id="PF01738">
    <property type="entry name" value="DLH"/>
    <property type="match status" value="1"/>
</dbReference>
<keyword evidence="2" id="KW-0963">Cytoplasm</keyword>
<evidence type="ECO:0000256" key="2">
    <source>
        <dbReference type="ARBA" id="ARBA00022490"/>
    </source>
</evidence>
<dbReference type="GO" id="GO:0016787">
    <property type="term" value="F:hydrolase activity"/>
    <property type="evidence" value="ECO:0007669"/>
    <property type="project" value="InterPro"/>
</dbReference>
<accession>A0A7C8YDR9</accession>
<reference evidence="4" key="1">
    <citation type="journal article" date="2013" name="J. Plant Res.">
        <title>Effect of fungi and light on seed germination of three Opuntia species from semiarid lands of central Mexico.</title>
        <authorList>
            <person name="Delgado-Sanchez P."/>
            <person name="Jimenez-Bremont J.F."/>
            <person name="Guerrero-Gonzalez Mde L."/>
            <person name="Flores J."/>
        </authorList>
    </citation>
    <scope>NUCLEOTIDE SEQUENCE</scope>
    <source>
        <tissue evidence="4">Cladode</tissue>
    </source>
</reference>
<comment type="subcellular location">
    <subcellularLocation>
        <location evidence="1">Cytoplasm</location>
    </subcellularLocation>
</comment>
<evidence type="ECO:0000256" key="1">
    <source>
        <dbReference type="ARBA" id="ARBA00004496"/>
    </source>
</evidence>
<protein>
    <recommendedName>
        <fullName evidence="3">Dienelactone hydrolase domain-containing protein</fullName>
    </recommendedName>
</protein>
<dbReference type="FunFam" id="3.40.50.1820:FF:000178">
    <property type="entry name" value="Carboxymethylenebutenolidase homolog"/>
    <property type="match status" value="1"/>
</dbReference>
<dbReference type="SUPFAM" id="SSF53474">
    <property type="entry name" value="alpha/beta-Hydrolases"/>
    <property type="match status" value="1"/>
</dbReference>
<feature type="domain" description="Dienelactone hydrolase" evidence="3">
    <location>
        <begin position="30"/>
        <end position="237"/>
    </location>
</feature>
<dbReference type="Gene3D" id="3.40.50.1820">
    <property type="entry name" value="alpha/beta hydrolase"/>
    <property type="match status" value="1"/>
</dbReference>
<organism evidence="4">
    <name type="scientific">Opuntia streptacantha</name>
    <name type="common">Prickly pear cactus</name>
    <name type="synonym">Opuntia cardona</name>
    <dbReference type="NCBI Taxonomy" id="393608"/>
    <lineage>
        <taxon>Eukaryota</taxon>
        <taxon>Viridiplantae</taxon>
        <taxon>Streptophyta</taxon>
        <taxon>Embryophyta</taxon>
        <taxon>Tracheophyta</taxon>
        <taxon>Spermatophyta</taxon>
        <taxon>Magnoliopsida</taxon>
        <taxon>eudicotyledons</taxon>
        <taxon>Gunneridae</taxon>
        <taxon>Pentapetalae</taxon>
        <taxon>Caryophyllales</taxon>
        <taxon>Cactineae</taxon>
        <taxon>Cactaceae</taxon>
        <taxon>Opuntioideae</taxon>
        <taxon>Opuntia</taxon>
    </lineage>
</organism>
<dbReference type="GO" id="GO:0005737">
    <property type="term" value="C:cytoplasm"/>
    <property type="evidence" value="ECO:0007669"/>
    <property type="project" value="UniProtKB-SubCell"/>
</dbReference>
<evidence type="ECO:0000259" key="3">
    <source>
        <dbReference type="Pfam" id="PF01738"/>
    </source>
</evidence>
<name>A0A7C8YDR9_OPUST</name>
<dbReference type="EMBL" id="GISG01009283">
    <property type="protein sequence ID" value="MBA4615899.1"/>
    <property type="molecule type" value="Transcribed_RNA"/>
</dbReference>
<sequence length="238" mass="25811">MSGPQCCENPPTLNPCSGVGHIEEIAGLKSYVSGSSGSNPALLLVPDVFGYENPNLRNKADKLAAAGFYVVVPDFFHGDPFDQDNTERPIQVWLQEHGTDKGYEEAKAVIEALKQKGISKIGAAGYCWGAKVVVQLGLCDYIQAAVLLHPGFVTVDDIKAIKVPIAVLGAEIDQVSPPELVKQFEEVLKSKPEVDALVKIFPGVAHGWSVRYDPQDPVAVKPAEEAYQDTLTWFTKHL</sequence>
<dbReference type="InterPro" id="IPR002925">
    <property type="entry name" value="Dienelactn_hydro"/>
</dbReference>
<reference evidence="4" key="2">
    <citation type="submission" date="2020-07" db="EMBL/GenBank/DDBJ databases">
        <authorList>
            <person name="Vera ALvarez R."/>
            <person name="Arias-Moreno D.M."/>
            <person name="Jimenez-Jacinto V."/>
            <person name="Jimenez-Bremont J.F."/>
            <person name="Swaminathan K."/>
            <person name="Moose S.P."/>
            <person name="Guerrero-Gonzalez M.L."/>
            <person name="Marino-Ramirez L."/>
            <person name="Landsman D."/>
            <person name="Rodriguez-Kessler M."/>
            <person name="Delgado-Sanchez P."/>
        </authorList>
    </citation>
    <scope>NUCLEOTIDE SEQUENCE</scope>
    <source>
        <tissue evidence="4">Cladode</tissue>
    </source>
</reference>
<dbReference type="PANTHER" id="PTHR17630">
    <property type="entry name" value="DIENELACTONE HYDROLASE"/>
    <property type="match status" value="1"/>
</dbReference>